<name>A0A7V3YLQ8_9BACT</name>
<dbReference type="SUPFAM" id="SSF48150">
    <property type="entry name" value="DNA-glycosylase"/>
    <property type="match status" value="1"/>
</dbReference>
<keyword evidence="9" id="KW-0227">DNA damage</keyword>
<dbReference type="InterPro" id="IPR023170">
    <property type="entry name" value="HhH_base_excis_C"/>
</dbReference>
<keyword evidence="7" id="KW-0004">4Fe-4S</keyword>
<dbReference type="InterPro" id="IPR004036">
    <property type="entry name" value="Endonuclease-III-like_CS2"/>
</dbReference>
<evidence type="ECO:0000313" key="16">
    <source>
        <dbReference type="EMBL" id="HGI74999.1"/>
    </source>
</evidence>
<evidence type="ECO:0000256" key="1">
    <source>
        <dbReference type="ARBA" id="ARBA00000843"/>
    </source>
</evidence>
<evidence type="ECO:0000256" key="3">
    <source>
        <dbReference type="ARBA" id="ARBA00002933"/>
    </source>
</evidence>
<evidence type="ECO:0000256" key="4">
    <source>
        <dbReference type="ARBA" id="ARBA00008343"/>
    </source>
</evidence>
<dbReference type="SUPFAM" id="SSF55811">
    <property type="entry name" value="Nudix"/>
    <property type="match status" value="1"/>
</dbReference>
<proteinExistence type="inferred from homology"/>
<dbReference type="GO" id="GO:0046872">
    <property type="term" value="F:metal ion binding"/>
    <property type="evidence" value="ECO:0007669"/>
    <property type="project" value="UniProtKB-KW"/>
</dbReference>
<evidence type="ECO:0000256" key="2">
    <source>
        <dbReference type="ARBA" id="ARBA00001966"/>
    </source>
</evidence>
<dbReference type="EC" id="3.2.2.31" evidence="5"/>
<evidence type="ECO:0000256" key="14">
    <source>
        <dbReference type="ARBA" id="ARBA00023295"/>
    </source>
</evidence>
<dbReference type="Pfam" id="PF14815">
    <property type="entry name" value="NUDIX_4"/>
    <property type="match status" value="1"/>
</dbReference>
<keyword evidence="10" id="KW-0378">Hydrolase</keyword>
<evidence type="ECO:0000256" key="6">
    <source>
        <dbReference type="ARBA" id="ARBA00022023"/>
    </source>
</evidence>
<dbReference type="PANTHER" id="PTHR42944:SF1">
    <property type="entry name" value="ADENINE DNA GLYCOSYLASE"/>
    <property type="match status" value="1"/>
</dbReference>
<evidence type="ECO:0000256" key="13">
    <source>
        <dbReference type="ARBA" id="ARBA00023204"/>
    </source>
</evidence>
<dbReference type="GO" id="GO:0006284">
    <property type="term" value="P:base-excision repair"/>
    <property type="evidence" value="ECO:0007669"/>
    <property type="project" value="InterPro"/>
</dbReference>
<evidence type="ECO:0000256" key="8">
    <source>
        <dbReference type="ARBA" id="ARBA00022723"/>
    </source>
</evidence>
<keyword evidence="11" id="KW-0408">Iron</keyword>
<dbReference type="InterPro" id="IPR015797">
    <property type="entry name" value="NUDIX_hydrolase-like_dom_sf"/>
</dbReference>
<accession>A0A7V3YLQ8</accession>
<dbReference type="InterPro" id="IPR011257">
    <property type="entry name" value="DNA_glycosylase"/>
</dbReference>
<evidence type="ECO:0000256" key="9">
    <source>
        <dbReference type="ARBA" id="ARBA00022763"/>
    </source>
</evidence>
<comment type="cofactor">
    <cofactor evidence="2">
        <name>[4Fe-4S] cluster</name>
        <dbReference type="ChEBI" id="CHEBI:49883"/>
    </cofactor>
</comment>
<dbReference type="GO" id="GO:0032357">
    <property type="term" value="F:oxidized purine DNA binding"/>
    <property type="evidence" value="ECO:0007669"/>
    <property type="project" value="TreeGrafter"/>
</dbReference>
<evidence type="ECO:0000256" key="7">
    <source>
        <dbReference type="ARBA" id="ARBA00022485"/>
    </source>
</evidence>
<evidence type="ECO:0000256" key="5">
    <source>
        <dbReference type="ARBA" id="ARBA00012045"/>
    </source>
</evidence>
<reference evidence="16" key="1">
    <citation type="journal article" date="2020" name="mSystems">
        <title>Genome- and Community-Level Interaction Insights into Carbon Utilization and Element Cycling Functions of Hydrothermarchaeota in Hydrothermal Sediment.</title>
        <authorList>
            <person name="Zhou Z."/>
            <person name="Liu Y."/>
            <person name="Xu W."/>
            <person name="Pan J."/>
            <person name="Luo Z.H."/>
            <person name="Li M."/>
        </authorList>
    </citation>
    <scope>NUCLEOTIDE SEQUENCE [LARGE SCALE GENOMIC DNA]</scope>
    <source>
        <strain evidence="16">SpSt-716</strain>
    </source>
</reference>
<keyword evidence="14" id="KW-0326">Glycosidase</keyword>
<evidence type="ECO:0000259" key="15">
    <source>
        <dbReference type="SMART" id="SM00478"/>
    </source>
</evidence>
<comment type="similarity">
    <text evidence="4">Belongs to the Nth/MutY family.</text>
</comment>
<dbReference type="CDD" id="cd00056">
    <property type="entry name" value="ENDO3c"/>
    <property type="match status" value="1"/>
</dbReference>
<evidence type="ECO:0000256" key="10">
    <source>
        <dbReference type="ARBA" id="ARBA00022801"/>
    </source>
</evidence>
<dbReference type="AlphaFoldDB" id="A0A7V3YLQ8"/>
<dbReference type="Gene3D" id="1.10.340.30">
    <property type="entry name" value="Hypothetical protein, domain 2"/>
    <property type="match status" value="1"/>
</dbReference>
<evidence type="ECO:0000256" key="11">
    <source>
        <dbReference type="ARBA" id="ARBA00023004"/>
    </source>
</evidence>
<dbReference type="SMART" id="SM00478">
    <property type="entry name" value="ENDO3c"/>
    <property type="match status" value="1"/>
</dbReference>
<dbReference type="InterPro" id="IPR003265">
    <property type="entry name" value="HhH-GPD_domain"/>
</dbReference>
<sequence length="362" mass="41177">MCGLRSNREGRSPGEDPGLLHPKEFLERLFQWFANNRRDLPWRVEYSPYRVWIAEVMLAQTQVPRVVPYYLRFLERFPDVFTLASALREEVLLAWEGLGYYRRAHHLHEAAQRIAEHFQGRIPADFRTLRRLPGIGPYIASAILGIGHNLPVLALDTNVRRVLSRVFGAGGDVNLREIGNLLISHMPSGKARHLNEALMDFGALVCLSRNPHCSPCPFRGFCTFVKDAGKESRIRQRRTLLEICVAVCCAGEEVLLTKSEGRLFPGLWGLPLREQDGEDPRAWIDTLAGRYGFLPLDLKECGVVAHAYTRYRVRARVLRVSGKRTGTLSGVAWVAFRELFQYPLPSLFRKALALGCPEEYRP</sequence>
<evidence type="ECO:0000256" key="12">
    <source>
        <dbReference type="ARBA" id="ARBA00023014"/>
    </source>
</evidence>
<dbReference type="GO" id="GO:0051539">
    <property type="term" value="F:4 iron, 4 sulfur cluster binding"/>
    <property type="evidence" value="ECO:0007669"/>
    <property type="project" value="UniProtKB-KW"/>
</dbReference>
<comment type="caution">
    <text evidence="16">The sequence shown here is derived from an EMBL/GenBank/DDBJ whole genome shotgun (WGS) entry which is preliminary data.</text>
</comment>
<dbReference type="InterPro" id="IPR044298">
    <property type="entry name" value="MIG/MutY"/>
</dbReference>
<gene>
    <name evidence="16" type="ORF">ENU96_04915</name>
</gene>
<dbReference type="GO" id="GO:0034039">
    <property type="term" value="F:8-oxo-7,8-dihydroguanine DNA N-glycosylase activity"/>
    <property type="evidence" value="ECO:0007669"/>
    <property type="project" value="TreeGrafter"/>
</dbReference>
<dbReference type="GO" id="GO:0006298">
    <property type="term" value="P:mismatch repair"/>
    <property type="evidence" value="ECO:0007669"/>
    <property type="project" value="TreeGrafter"/>
</dbReference>
<keyword evidence="12" id="KW-0411">Iron-sulfur</keyword>
<dbReference type="Gene3D" id="1.10.1670.10">
    <property type="entry name" value="Helix-hairpin-Helix base-excision DNA repair enzymes (C-terminal)"/>
    <property type="match status" value="1"/>
</dbReference>
<dbReference type="PROSITE" id="PS01155">
    <property type="entry name" value="ENDONUCLEASE_III_2"/>
    <property type="match status" value="1"/>
</dbReference>
<dbReference type="PANTHER" id="PTHR42944">
    <property type="entry name" value="ADENINE DNA GLYCOSYLASE"/>
    <property type="match status" value="1"/>
</dbReference>
<feature type="domain" description="HhH-GPD" evidence="15">
    <location>
        <begin position="57"/>
        <end position="204"/>
    </location>
</feature>
<dbReference type="GO" id="GO:0035485">
    <property type="term" value="F:adenine/guanine mispair binding"/>
    <property type="evidence" value="ECO:0007669"/>
    <property type="project" value="TreeGrafter"/>
</dbReference>
<protein>
    <recommendedName>
        <fullName evidence="6">Adenine DNA glycosylase</fullName>
        <ecNumber evidence="5">3.2.2.31</ecNumber>
    </recommendedName>
</protein>
<dbReference type="EMBL" id="DTEN01000200">
    <property type="protein sequence ID" value="HGI74999.1"/>
    <property type="molecule type" value="Genomic_DNA"/>
</dbReference>
<organism evidence="16">
    <name type="scientific">Candidatus Caldatribacterium californiense</name>
    <dbReference type="NCBI Taxonomy" id="1454726"/>
    <lineage>
        <taxon>Bacteria</taxon>
        <taxon>Pseudomonadati</taxon>
        <taxon>Atribacterota</taxon>
        <taxon>Atribacteria</taxon>
        <taxon>Atribacterales</taxon>
        <taxon>Candidatus Caldatribacteriaceae</taxon>
        <taxon>Candidatus Caldatribacterium</taxon>
    </lineage>
</organism>
<comment type="function">
    <text evidence="3">Adenine glycosylase active on G-A mispairs. MutY also corrects error-prone DNA synthesis past GO lesions which are due to the oxidatively damaged form of guanine: 7,8-dihydro-8-oxoguanine (8-oxo-dGTP).</text>
</comment>
<dbReference type="Pfam" id="PF00730">
    <property type="entry name" value="HhH-GPD"/>
    <property type="match status" value="1"/>
</dbReference>
<comment type="catalytic activity">
    <reaction evidence="1">
        <text>Hydrolyzes free adenine bases from 7,8-dihydro-8-oxoguanine:adenine mismatched double-stranded DNA, leaving an apurinic site.</text>
        <dbReference type="EC" id="3.2.2.31"/>
    </reaction>
</comment>
<dbReference type="Gene3D" id="3.90.79.10">
    <property type="entry name" value="Nucleoside Triphosphate Pyrophosphohydrolase"/>
    <property type="match status" value="1"/>
</dbReference>
<dbReference type="GO" id="GO:0000701">
    <property type="term" value="F:purine-specific mismatch base pair DNA N-glycosylase activity"/>
    <property type="evidence" value="ECO:0007669"/>
    <property type="project" value="UniProtKB-EC"/>
</dbReference>
<keyword evidence="13" id="KW-0234">DNA repair</keyword>
<keyword evidence="8" id="KW-0479">Metal-binding</keyword>
<dbReference type="InterPro" id="IPR029119">
    <property type="entry name" value="MutY_C"/>
</dbReference>